<keyword evidence="3" id="KW-0804">Transcription</keyword>
<protein>
    <submittedName>
        <fullName evidence="5">GntR family transcriptional regulator</fullName>
    </submittedName>
</protein>
<dbReference type="SUPFAM" id="SSF46785">
    <property type="entry name" value="Winged helix' DNA-binding domain"/>
    <property type="match status" value="1"/>
</dbReference>
<dbReference type="RefSeq" id="WP_041238880.1">
    <property type="nucleotide sequence ID" value="NZ_CABMMS010000007.1"/>
</dbReference>
<dbReference type="GeneID" id="78360437"/>
<dbReference type="InterPro" id="IPR000524">
    <property type="entry name" value="Tscrpt_reg_HTH_GntR"/>
</dbReference>
<dbReference type="SMART" id="SM00345">
    <property type="entry name" value="HTH_GNTR"/>
    <property type="match status" value="1"/>
</dbReference>
<feature type="domain" description="HTH gntR-type" evidence="4">
    <location>
        <begin position="9"/>
        <end position="77"/>
    </location>
</feature>
<reference evidence="5 6" key="1">
    <citation type="journal article" date="2018" name="Elife">
        <title>Discovery and characterization of a prevalent human gut bacterial enzyme sufficient for the inactivation of a family of plant toxins.</title>
        <authorList>
            <person name="Koppel N."/>
            <person name="Bisanz J.E."/>
            <person name="Pandelia M.E."/>
            <person name="Turnbaugh P.J."/>
            <person name="Balskus E.P."/>
        </authorList>
    </citation>
    <scope>NUCLEOTIDE SEQUENCE [LARGE SCALE GENOMIC DNA]</scope>
    <source>
        <strain evidence="5 6">3C</strain>
    </source>
</reference>
<dbReference type="OrthoDB" id="7363114at2"/>
<dbReference type="InterPro" id="IPR036388">
    <property type="entry name" value="WH-like_DNA-bd_sf"/>
</dbReference>
<evidence type="ECO:0000259" key="4">
    <source>
        <dbReference type="PROSITE" id="PS50949"/>
    </source>
</evidence>
<dbReference type="Pfam" id="PF00392">
    <property type="entry name" value="GntR"/>
    <property type="match status" value="1"/>
</dbReference>
<dbReference type="AlphaFoldDB" id="A0A369LY97"/>
<comment type="caution">
    <text evidence="5">The sequence shown here is derived from an EMBL/GenBank/DDBJ whole genome shotgun (WGS) entry which is preliminary data.</text>
</comment>
<dbReference type="GO" id="GO:0003700">
    <property type="term" value="F:DNA-binding transcription factor activity"/>
    <property type="evidence" value="ECO:0007669"/>
    <property type="project" value="InterPro"/>
</dbReference>
<dbReference type="PROSITE" id="PS50949">
    <property type="entry name" value="HTH_GNTR"/>
    <property type="match status" value="1"/>
</dbReference>
<accession>A0A369LY97</accession>
<organism evidence="5 6">
    <name type="scientific">Gordonibacter pamelaeae</name>
    <dbReference type="NCBI Taxonomy" id="471189"/>
    <lineage>
        <taxon>Bacteria</taxon>
        <taxon>Bacillati</taxon>
        <taxon>Actinomycetota</taxon>
        <taxon>Coriobacteriia</taxon>
        <taxon>Eggerthellales</taxon>
        <taxon>Eggerthellaceae</taxon>
        <taxon>Gordonibacter</taxon>
    </lineage>
</organism>
<keyword evidence="2" id="KW-0238">DNA-binding</keyword>
<dbReference type="PANTHER" id="PTHR38445">
    <property type="entry name" value="HTH-TYPE TRANSCRIPTIONAL REPRESSOR YTRA"/>
    <property type="match status" value="1"/>
</dbReference>
<evidence type="ECO:0000256" key="3">
    <source>
        <dbReference type="ARBA" id="ARBA00023163"/>
    </source>
</evidence>
<dbReference type="GO" id="GO:0003677">
    <property type="term" value="F:DNA binding"/>
    <property type="evidence" value="ECO:0007669"/>
    <property type="project" value="UniProtKB-KW"/>
</dbReference>
<dbReference type="EMBL" id="PPTS01000007">
    <property type="protein sequence ID" value="RDB63597.1"/>
    <property type="molecule type" value="Genomic_DNA"/>
</dbReference>
<keyword evidence="1" id="KW-0805">Transcription regulation</keyword>
<dbReference type="Gene3D" id="1.10.10.10">
    <property type="entry name" value="Winged helix-like DNA-binding domain superfamily/Winged helix DNA-binding domain"/>
    <property type="match status" value="1"/>
</dbReference>
<sequence length="123" mass="13665">MNIDPGRDVPLFVQIAEQIEDDVFTGAYAEGDRVPSTNELAALLGINPHTVLKGMNILVDEGIIYKRRGMGMYVQDGAREKVRAKRESAFDERYVSALVAEAKKLGLTKEQVIDLIEKGYDHA</sequence>
<dbReference type="Proteomes" id="UP000254000">
    <property type="component" value="Unassembled WGS sequence"/>
</dbReference>
<keyword evidence="6" id="KW-1185">Reference proteome</keyword>
<dbReference type="PANTHER" id="PTHR38445:SF10">
    <property type="entry name" value="GNTR-FAMILY TRANSCRIPTIONAL REGULATOR"/>
    <property type="match status" value="1"/>
</dbReference>
<dbReference type="CDD" id="cd07377">
    <property type="entry name" value="WHTH_GntR"/>
    <property type="match status" value="1"/>
</dbReference>
<proteinExistence type="predicted"/>
<evidence type="ECO:0000256" key="2">
    <source>
        <dbReference type="ARBA" id="ARBA00023125"/>
    </source>
</evidence>
<dbReference type="InterPro" id="IPR036390">
    <property type="entry name" value="WH_DNA-bd_sf"/>
</dbReference>
<evidence type="ECO:0000256" key="1">
    <source>
        <dbReference type="ARBA" id="ARBA00023015"/>
    </source>
</evidence>
<gene>
    <name evidence="5" type="ORF">C1877_12110</name>
</gene>
<name>A0A369LY97_9ACTN</name>
<evidence type="ECO:0000313" key="5">
    <source>
        <dbReference type="EMBL" id="RDB63597.1"/>
    </source>
</evidence>
<evidence type="ECO:0000313" key="6">
    <source>
        <dbReference type="Proteomes" id="UP000254000"/>
    </source>
</evidence>